<dbReference type="PANTHER" id="PTHR30027:SF3">
    <property type="entry name" value="16S RRNA (URACIL(1498)-N(3))-METHYLTRANSFERASE"/>
    <property type="match status" value="1"/>
</dbReference>
<dbReference type="InterPro" id="IPR029028">
    <property type="entry name" value="Alpha/beta_knot_MTases"/>
</dbReference>
<keyword evidence="7" id="KW-0808">Transferase</keyword>
<dbReference type="InterPro" id="IPR029026">
    <property type="entry name" value="tRNA_m1G_MTases_N"/>
</dbReference>
<keyword evidence="6" id="KW-0489">Methyltransferase</keyword>
<accession>X1ER61</accession>
<dbReference type="EC" id="2.1.1.193" evidence="3"/>
<evidence type="ECO:0000256" key="6">
    <source>
        <dbReference type="ARBA" id="ARBA00022603"/>
    </source>
</evidence>
<evidence type="ECO:0000313" key="12">
    <source>
        <dbReference type="EMBL" id="GAH11118.1"/>
    </source>
</evidence>
<gene>
    <name evidence="12" type="ORF">S01H4_61471</name>
</gene>
<name>X1ER61_9ZZZZ</name>
<keyword evidence="4" id="KW-0963">Cytoplasm</keyword>
<dbReference type="GO" id="GO:0005737">
    <property type="term" value="C:cytoplasm"/>
    <property type="evidence" value="ECO:0007669"/>
    <property type="project" value="UniProtKB-SubCell"/>
</dbReference>
<keyword evidence="8" id="KW-0949">S-adenosyl-L-methionine</keyword>
<evidence type="ECO:0000256" key="4">
    <source>
        <dbReference type="ARBA" id="ARBA00022490"/>
    </source>
</evidence>
<protein>
    <recommendedName>
        <fullName evidence="3">16S rRNA (uracil(1498)-N(3))-methyltransferase</fullName>
        <ecNumber evidence="3">2.1.1.193</ecNumber>
    </recommendedName>
</protein>
<dbReference type="InterPro" id="IPR006700">
    <property type="entry name" value="RsmE"/>
</dbReference>
<evidence type="ECO:0000256" key="1">
    <source>
        <dbReference type="ARBA" id="ARBA00004496"/>
    </source>
</evidence>
<dbReference type="GO" id="GO:0070042">
    <property type="term" value="F:rRNA (uridine-N3-)-methyltransferase activity"/>
    <property type="evidence" value="ECO:0007669"/>
    <property type="project" value="TreeGrafter"/>
</dbReference>
<dbReference type="AlphaFoldDB" id="X1ER61"/>
<evidence type="ECO:0000259" key="11">
    <source>
        <dbReference type="Pfam" id="PF04452"/>
    </source>
</evidence>
<organism evidence="12">
    <name type="scientific">marine sediment metagenome</name>
    <dbReference type="NCBI Taxonomy" id="412755"/>
    <lineage>
        <taxon>unclassified sequences</taxon>
        <taxon>metagenomes</taxon>
        <taxon>ecological metagenomes</taxon>
    </lineage>
</organism>
<comment type="similarity">
    <text evidence="2">Belongs to the RNA methyltransferase RsmE family.</text>
</comment>
<evidence type="ECO:0000256" key="10">
    <source>
        <dbReference type="ARBA" id="ARBA00047944"/>
    </source>
</evidence>
<evidence type="ECO:0000256" key="9">
    <source>
        <dbReference type="ARBA" id="ARBA00025699"/>
    </source>
</evidence>
<dbReference type="Gene3D" id="3.40.1280.10">
    <property type="match status" value="1"/>
</dbReference>
<reference evidence="12" key="1">
    <citation type="journal article" date="2014" name="Front. Microbiol.">
        <title>High frequency of phylogenetically diverse reductive dehalogenase-homologous genes in deep subseafloor sedimentary metagenomes.</title>
        <authorList>
            <person name="Kawai M."/>
            <person name="Futagami T."/>
            <person name="Toyoda A."/>
            <person name="Takaki Y."/>
            <person name="Nishi S."/>
            <person name="Hori S."/>
            <person name="Arai W."/>
            <person name="Tsubouchi T."/>
            <person name="Morono Y."/>
            <person name="Uchiyama I."/>
            <person name="Ito T."/>
            <person name="Fujiyama A."/>
            <person name="Inagaki F."/>
            <person name="Takami H."/>
        </authorList>
    </citation>
    <scope>NUCLEOTIDE SEQUENCE</scope>
    <source>
        <strain evidence="12">Expedition CK06-06</strain>
    </source>
</reference>
<keyword evidence="5" id="KW-0698">rRNA processing</keyword>
<dbReference type="SUPFAM" id="SSF75217">
    <property type="entry name" value="alpha/beta knot"/>
    <property type="match status" value="1"/>
</dbReference>
<dbReference type="Pfam" id="PF04452">
    <property type="entry name" value="Methyltrans_RNA"/>
    <property type="match status" value="1"/>
</dbReference>
<comment type="subcellular location">
    <subcellularLocation>
        <location evidence="1">Cytoplasm</location>
    </subcellularLocation>
</comment>
<feature type="non-terminal residue" evidence="12">
    <location>
        <position position="1"/>
    </location>
</feature>
<dbReference type="GO" id="GO:0070475">
    <property type="term" value="P:rRNA base methylation"/>
    <property type="evidence" value="ECO:0007669"/>
    <property type="project" value="TreeGrafter"/>
</dbReference>
<evidence type="ECO:0000256" key="5">
    <source>
        <dbReference type="ARBA" id="ARBA00022552"/>
    </source>
</evidence>
<feature type="domain" description="Ribosomal RNA small subunit methyltransferase E methyltransferase" evidence="11">
    <location>
        <begin position="1"/>
        <end position="45"/>
    </location>
</feature>
<sequence length="55" mass="5989">SILYIVGPEGGFDQDEITFLKDSGAIMFSLGLHRLRSETAALCGITKILTIYSIL</sequence>
<dbReference type="EMBL" id="BART01036454">
    <property type="protein sequence ID" value="GAH11118.1"/>
    <property type="molecule type" value="Genomic_DNA"/>
</dbReference>
<comment type="caution">
    <text evidence="12">The sequence shown here is derived from an EMBL/GenBank/DDBJ whole genome shotgun (WGS) entry which is preliminary data.</text>
</comment>
<proteinExistence type="inferred from homology"/>
<evidence type="ECO:0000256" key="2">
    <source>
        <dbReference type="ARBA" id="ARBA00005528"/>
    </source>
</evidence>
<dbReference type="InterPro" id="IPR046886">
    <property type="entry name" value="RsmE_MTase_dom"/>
</dbReference>
<evidence type="ECO:0000256" key="7">
    <source>
        <dbReference type="ARBA" id="ARBA00022679"/>
    </source>
</evidence>
<comment type="catalytic activity">
    <reaction evidence="10">
        <text>uridine(1498) in 16S rRNA + S-adenosyl-L-methionine = N(3)-methyluridine(1498) in 16S rRNA + S-adenosyl-L-homocysteine + H(+)</text>
        <dbReference type="Rhea" id="RHEA:42920"/>
        <dbReference type="Rhea" id="RHEA-COMP:10283"/>
        <dbReference type="Rhea" id="RHEA-COMP:10284"/>
        <dbReference type="ChEBI" id="CHEBI:15378"/>
        <dbReference type="ChEBI" id="CHEBI:57856"/>
        <dbReference type="ChEBI" id="CHEBI:59789"/>
        <dbReference type="ChEBI" id="CHEBI:65315"/>
        <dbReference type="ChEBI" id="CHEBI:74502"/>
        <dbReference type="EC" id="2.1.1.193"/>
    </reaction>
</comment>
<evidence type="ECO:0000256" key="8">
    <source>
        <dbReference type="ARBA" id="ARBA00022691"/>
    </source>
</evidence>
<comment type="function">
    <text evidence="9">Specifically methylates the N3 position of the uracil ring of uridine 1498 (m3U1498) in 16S rRNA. Acts on the fully assembled 30S ribosomal subunit.</text>
</comment>
<dbReference type="PANTHER" id="PTHR30027">
    <property type="entry name" value="RIBOSOMAL RNA SMALL SUBUNIT METHYLTRANSFERASE E"/>
    <property type="match status" value="1"/>
</dbReference>
<evidence type="ECO:0000256" key="3">
    <source>
        <dbReference type="ARBA" id="ARBA00012328"/>
    </source>
</evidence>